<dbReference type="Proteomes" id="UP000706926">
    <property type="component" value="Unassembled WGS sequence"/>
</dbReference>
<evidence type="ECO:0000256" key="1">
    <source>
        <dbReference type="SAM" id="MobiDB-lite"/>
    </source>
</evidence>
<feature type="compositionally biased region" description="Basic and acidic residues" evidence="1">
    <location>
        <begin position="1"/>
        <end position="14"/>
    </location>
</feature>
<feature type="compositionally biased region" description="Basic and acidic residues" evidence="1">
    <location>
        <begin position="225"/>
        <end position="236"/>
    </location>
</feature>
<keyword evidence="2" id="KW-0812">Transmembrane</keyword>
<evidence type="ECO:0000313" key="5">
    <source>
        <dbReference type="Proteomes" id="UP000706926"/>
    </source>
</evidence>
<keyword evidence="2" id="KW-1133">Transmembrane helix</keyword>
<dbReference type="PANTHER" id="PTHR42736:SF1">
    <property type="entry name" value="PROTEIN-GLUTAMINE GAMMA-GLUTAMYLTRANSFERASE"/>
    <property type="match status" value="1"/>
</dbReference>
<dbReference type="RefSeq" id="WP_210095666.1">
    <property type="nucleotide sequence ID" value="NZ_DMBX01000049.1"/>
</dbReference>
<comment type="caution">
    <text evidence="4">The sequence shown here is derived from an EMBL/GenBank/DDBJ whole genome shotgun (WGS) entry which is preliminary data.</text>
</comment>
<dbReference type="InterPro" id="IPR038765">
    <property type="entry name" value="Papain-like_cys_pep_sf"/>
</dbReference>
<feature type="domain" description="Transglutaminase-like" evidence="3">
    <location>
        <begin position="563"/>
        <end position="635"/>
    </location>
</feature>
<evidence type="ECO:0000313" key="4">
    <source>
        <dbReference type="EMBL" id="MBP1896650.1"/>
    </source>
</evidence>
<protein>
    <recommendedName>
        <fullName evidence="3">Transglutaminase-like domain-containing protein</fullName>
    </recommendedName>
</protein>
<keyword evidence="2" id="KW-0472">Membrane</keyword>
<feature type="transmembrane region" description="Helical" evidence="2">
    <location>
        <begin position="68"/>
        <end position="85"/>
    </location>
</feature>
<name>A0ABS4FK62_9BACL</name>
<dbReference type="SMART" id="SM00460">
    <property type="entry name" value="TGc"/>
    <property type="match status" value="1"/>
</dbReference>
<feature type="transmembrane region" description="Helical" evidence="2">
    <location>
        <begin position="91"/>
        <end position="109"/>
    </location>
</feature>
<feature type="region of interest" description="Disordered" evidence="1">
    <location>
        <begin position="1"/>
        <end position="23"/>
    </location>
</feature>
<dbReference type="EMBL" id="JAGGKI010000028">
    <property type="protein sequence ID" value="MBP1896650.1"/>
    <property type="molecule type" value="Genomic_DNA"/>
</dbReference>
<accession>A0ABS4FK62</accession>
<evidence type="ECO:0000256" key="2">
    <source>
        <dbReference type="SAM" id="Phobius"/>
    </source>
</evidence>
<dbReference type="SUPFAM" id="SSF54001">
    <property type="entry name" value="Cysteine proteinases"/>
    <property type="match status" value="1"/>
</dbReference>
<dbReference type="PANTHER" id="PTHR42736">
    <property type="entry name" value="PROTEIN-GLUTAMINE GAMMA-GLUTAMYLTRANSFERASE"/>
    <property type="match status" value="1"/>
</dbReference>
<dbReference type="GeneID" id="95407629"/>
<feature type="transmembrane region" description="Helical" evidence="2">
    <location>
        <begin position="149"/>
        <end position="166"/>
    </location>
</feature>
<keyword evidence="5" id="KW-1185">Reference proteome</keyword>
<proteinExistence type="predicted"/>
<dbReference type="InterPro" id="IPR002931">
    <property type="entry name" value="Transglutaminase-like"/>
</dbReference>
<sequence>MDPVSLHDKAEERVGPGSHPAGHFRSSLVSRTFPGTLLQRALITLPVAGLLSEWLLPLQAVNGAGGDLILQALALLAAILLLQGLSTWREWVWLPLNALLVIWLCAQLFNYANPLEWLHEYASVILPGDAEAVINTRAFTGLSEESRTMVLLIGWGIMVSAIHMLSLYRLSVWLFGGSTLVYLAVLASVSERSLYSDMGLAMLYLLMAQGLMHIVRLGREASDDEANQRRAVHSDGDANQSRSVHSDGDANQRRTVHSGTYTNLRPSVSPGQYASLPMLRWSMAVIVTAVLAIGVARLGGSFNEPYEGAGLTLTDLAERISGIGEHVREAAEDALPAARMIGYSPVMGDLGGPLSMSDEVFFTAKSPIPTYWRGEAYSLYDGRKWDQDRAIRTTAKLRDNLRDKLPFWERSEGRTLVQTLQFEEPSQVKPLLAGGIISRVSDVQTAGGKREPGLSVERMSETVSMQGEAALSRYTVESLYIQPDMQSLRASAGKDPSYMKELYLQLPDSLPGRVRDLAKTVTSDASNRYEMVKAIESYLERNYTYTLQTAIPPEGSDFTDQFLFESREGYCAHFATAMTVMLRSEGIPARYVTGFAPGEPVEGKEHTYRVAEKNAHAWVEVFFPGTGWVMFDPTPGFGTEPSTPPATADEITASHLPWSGLWDRMLDAAANVLMLISTLGPVSFGAGLLILVPTAAAAIYCIPSIRERLFFLMLSSRIAVSPREGLVSASAPVWEKIQRRFGAFERGQTVRQYISSLSVTDEAFRLELMQFAWRWERAAFQNEPWTRTEKVHFLRQCLRIVKKLA</sequence>
<dbReference type="InterPro" id="IPR052901">
    <property type="entry name" value="Bact_TGase-like"/>
</dbReference>
<reference evidence="4 5" key="1">
    <citation type="submission" date="2021-03" db="EMBL/GenBank/DDBJ databases">
        <title>Genomic Encyclopedia of Type Strains, Phase IV (KMG-IV): sequencing the most valuable type-strain genomes for metagenomic binning, comparative biology and taxonomic classification.</title>
        <authorList>
            <person name="Goeker M."/>
        </authorList>
    </citation>
    <scope>NUCLEOTIDE SEQUENCE [LARGE SCALE GENOMIC DNA]</scope>
    <source>
        <strain evidence="4 5">DSM 15596</strain>
    </source>
</reference>
<dbReference type="Pfam" id="PF01841">
    <property type="entry name" value="Transglut_core"/>
    <property type="match status" value="1"/>
</dbReference>
<organism evidence="4 5">
    <name type="scientific">Paenibacillus lactis</name>
    <dbReference type="NCBI Taxonomy" id="228574"/>
    <lineage>
        <taxon>Bacteria</taxon>
        <taxon>Bacillati</taxon>
        <taxon>Bacillota</taxon>
        <taxon>Bacilli</taxon>
        <taxon>Bacillales</taxon>
        <taxon>Paenibacillaceae</taxon>
        <taxon>Paenibacillus</taxon>
    </lineage>
</organism>
<feature type="transmembrane region" description="Helical" evidence="2">
    <location>
        <begin position="672"/>
        <end position="700"/>
    </location>
</feature>
<feature type="transmembrane region" description="Helical" evidence="2">
    <location>
        <begin position="172"/>
        <end position="189"/>
    </location>
</feature>
<evidence type="ECO:0000259" key="3">
    <source>
        <dbReference type="SMART" id="SM00460"/>
    </source>
</evidence>
<feature type="region of interest" description="Disordered" evidence="1">
    <location>
        <begin position="225"/>
        <end position="263"/>
    </location>
</feature>
<dbReference type="Gene3D" id="3.10.620.30">
    <property type="match status" value="1"/>
</dbReference>
<gene>
    <name evidence="4" type="ORF">J2Z18_005783</name>
</gene>